<dbReference type="AlphaFoldDB" id="A0A371FHE6"/>
<comment type="caution">
    <text evidence="1">The sequence shown here is derived from an EMBL/GenBank/DDBJ whole genome shotgun (WGS) entry which is preliminary data.</text>
</comment>
<accession>A0A371FHE6</accession>
<reference evidence="1" key="1">
    <citation type="submission" date="2018-05" db="EMBL/GenBank/DDBJ databases">
        <title>Draft genome of Mucuna pruriens seed.</title>
        <authorList>
            <person name="Nnadi N.E."/>
            <person name="Vos R."/>
            <person name="Hasami M.H."/>
            <person name="Devisetty U.K."/>
            <person name="Aguiy J.C."/>
        </authorList>
    </citation>
    <scope>NUCLEOTIDE SEQUENCE [LARGE SCALE GENOMIC DNA]</scope>
    <source>
        <strain evidence="1">JCA_2017</strain>
    </source>
</reference>
<evidence type="ECO:0000313" key="2">
    <source>
        <dbReference type="Proteomes" id="UP000257109"/>
    </source>
</evidence>
<protein>
    <submittedName>
        <fullName evidence="1">Uncharacterized protein</fullName>
    </submittedName>
</protein>
<name>A0A371FHE6_MUCPR</name>
<dbReference type="OrthoDB" id="911638at2759"/>
<dbReference type="EMBL" id="QJKJ01009118">
    <property type="protein sequence ID" value="RDX77660.1"/>
    <property type="molecule type" value="Genomic_DNA"/>
</dbReference>
<proteinExistence type="predicted"/>
<sequence>FGVEGCHNQRTLVDPILSVLANGGEPSLFFHGDCCRRRTIVKILGMAVDEHLTIVIREPKVDMDYDLEISTEPLYDLDPKIELTLRRLRKARNIVVSNSSNSISSFDTNSLVTNNFDFCSANSFVEQMENNERTLKELATPNPRLESAQSYELKSGLIHLFPKFHGLAEEDPHKHLKEIHAAGDTRRLGRYEAHVLGEVLSGIQNRDHQEGNLWDKAIIGRNSTQVLGKIQQTVCHLSTSSDQ</sequence>
<evidence type="ECO:0000313" key="1">
    <source>
        <dbReference type="EMBL" id="RDX77660.1"/>
    </source>
</evidence>
<keyword evidence="2" id="KW-1185">Reference proteome</keyword>
<organism evidence="1 2">
    <name type="scientific">Mucuna pruriens</name>
    <name type="common">Velvet bean</name>
    <name type="synonym">Dolichos pruriens</name>
    <dbReference type="NCBI Taxonomy" id="157652"/>
    <lineage>
        <taxon>Eukaryota</taxon>
        <taxon>Viridiplantae</taxon>
        <taxon>Streptophyta</taxon>
        <taxon>Embryophyta</taxon>
        <taxon>Tracheophyta</taxon>
        <taxon>Spermatophyta</taxon>
        <taxon>Magnoliopsida</taxon>
        <taxon>eudicotyledons</taxon>
        <taxon>Gunneridae</taxon>
        <taxon>Pentapetalae</taxon>
        <taxon>rosids</taxon>
        <taxon>fabids</taxon>
        <taxon>Fabales</taxon>
        <taxon>Fabaceae</taxon>
        <taxon>Papilionoideae</taxon>
        <taxon>50 kb inversion clade</taxon>
        <taxon>NPAAA clade</taxon>
        <taxon>indigoferoid/millettioid clade</taxon>
        <taxon>Phaseoleae</taxon>
        <taxon>Mucuna</taxon>
    </lineage>
</organism>
<gene>
    <name evidence="1" type="ORF">CR513_42182</name>
</gene>
<feature type="non-terminal residue" evidence="1">
    <location>
        <position position="243"/>
    </location>
</feature>
<dbReference type="Proteomes" id="UP000257109">
    <property type="component" value="Unassembled WGS sequence"/>
</dbReference>
<feature type="non-terminal residue" evidence="1">
    <location>
        <position position="1"/>
    </location>
</feature>